<dbReference type="Proteomes" id="UP000638313">
    <property type="component" value="Unassembled WGS sequence"/>
</dbReference>
<reference evidence="1" key="2">
    <citation type="submission" date="2020-09" db="EMBL/GenBank/DDBJ databases">
        <authorList>
            <person name="Sun Q."/>
            <person name="Ohkuma M."/>
        </authorList>
    </citation>
    <scope>NUCLEOTIDE SEQUENCE</scope>
    <source>
        <strain evidence="1">JCM 4059</strain>
    </source>
</reference>
<comment type="caution">
    <text evidence="1">The sequence shown here is derived from an EMBL/GenBank/DDBJ whole genome shotgun (WGS) entry which is preliminary data.</text>
</comment>
<organism evidence="1 2">
    <name type="scientific">Streptomyces mashuensis</name>
    <dbReference type="NCBI Taxonomy" id="33904"/>
    <lineage>
        <taxon>Bacteria</taxon>
        <taxon>Bacillati</taxon>
        <taxon>Actinomycetota</taxon>
        <taxon>Actinomycetes</taxon>
        <taxon>Kitasatosporales</taxon>
        <taxon>Streptomycetaceae</taxon>
        <taxon>Streptomyces</taxon>
    </lineage>
</organism>
<dbReference type="AlphaFoldDB" id="A0A919B7Z9"/>
<protein>
    <submittedName>
        <fullName evidence="1">Uncharacterized protein</fullName>
    </submittedName>
</protein>
<reference evidence="1" key="1">
    <citation type="journal article" date="2014" name="Int. J. Syst. Evol. Microbiol.">
        <title>Complete genome sequence of Corynebacterium casei LMG S-19264T (=DSM 44701T), isolated from a smear-ripened cheese.</title>
        <authorList>
            <consortium name="US DOE Joint Genome Institute (JGI-PGF)"/>
            <person name="Walter F."/>
            <person name="Albersmeier A."/>
            <person name="Kalinowski J."/>
            <person name="Ruckert C."/>
        </authorList>
    </citation>
    <scope>NUCLEOTIDE SEQUENCE</scope>
    <source>
        <strain evidence="1">JCM 4059</strain>
    </source>
</reference>
<evidence type="ECO:0000313" key="2">
    <source>
        <dbReference type="Proteomes" id="UP000638313"/>
    </source>
</evidence>
<accession>A0A919B7Z9</accession>
<dbReference type="RefSeq" id="WP_190132240.1">
    <property type="nucleotide sequence ID" value="NZ_BNBD01000014.1"/>
</dbReference>
<keyword evidence="2" id="KW-1185">Reference proteome</keyword>
<dbReference type="EMBL" id="BNBD01000014">
    <property type="protein sequence ID" value="GHF64977.1"/>
    <property type="molecule type" value="Genomic_DNA"/>
</dbReference>
<evidence type="ECO:0000313" key="1">
    <source>
        <dbReference type="EMBL" id="GHF64977.1"/>
    </source>
</evidence>
<name>A0A919B7Z9_9ACTN</name>
<proteinExistence type="predicted"/>
<sequence length="91" mass="10033">MTATDLAALARRAKRSAETAERDKAALLEAAVGEALTDRALTEYGYLSAVARQAGISRTYLARLVEDRRPGWLERIKAAQDERRSSRKEAA</sequence>
<gene>
    <name evidence="1" type="ORF">GCM10010218_53040</name>
</gene>